<comment type="caution">
    <text evidence="3">The sequence shown here is derived from an EMBL/GenBank/DDBJ whole genome shotgun (WGS) entry which is preliminary data.</text>
</comment>
<gene>
    <name evidence="3" type="ORF">BVC71_08135</name>
</gene>
<keyword evidence="4" id="KW-1185">Reference proteome</keyword>
<dbReference type="InterPro" id="IPR014567">
    <property type="entry name" value="UCP031900"/>
</dbReference>
<dbReference type="RefSeq" id="WP_086451121.1">
    <property type="nucleotide sequence ID" value="NZ_MSPP01000002.1"/>
</dbReference>
<dbReference type="InterPro" id="IPR027372">
    <property type="entry name" value="Phytase-like_dom"/>
</dbReference>
<dbReference type="AlphaFoldDB" id="A0A251X0U3"/>
<dbReference type="Proteomes" id="UP000194664">
    <property type="component" value="Unassembled WGS sequence"/>
</dbReference>
<dbReference type="SUPFAM" id="SSF101898">
    <property type="entry name" value="NHL repeat"/>
    <property type="match status" value="1"/>
</dbReference>
<dbReference type="Gene3D" id="2.120.10.30">
    <property type="entry name" value="TolB, C-terminal domain"/>
    <property type="match status" value="1"/>
</dbReference>
<feature type="signal peptide" evidence="1">
    <location>
        <begin position="1"/>
        <end position="20"/>
    </location>
</feature>
<dbReference type="EMBL" id="MSPP01000002">
    <property type="protein sequence ID" value="OUD09783.1"/>
    <property type="molecule type" value="Genomic_DNA"/>
</dbReference>
<feature type="domain" description="Phytase-like" evidence="2">
    <location>
        <begin position="35"/>
        <end position="263"/>
    </location>
</feature>
<evidence type="ECO:0000256" key="1">
    <source>
        <dbReference type="SAM" id="SignalP"/>
    </source>
</evidence>
<proteinExistence type="predicted"/>
<dbReference type="Pfam" id="PF13449">
    <property type="entry name" value="Phytase-like"/>
    <property type="match status" value="1"/>
</dbReference>
<keyword evidence="1" id="KW-0732">Signal</keyword>
<evidence type="ECO:0000259" key="2">
    <source>
        <dbReference type="Pfam" id="PF13449"/>
    </source>
</evidence>
<accession>A0A251X0U3</accession>
<dbReference type="InterPro" id="IPR011042">
    <property type="entry name" value="6-blade_b-propeller_TolB-like"/>
</dbReference>
<sequence length="279" mass="30503">MRILTTLAALIWAAPCFSDAALLSETAIPLEQTAELSAIDLRDDGATFVMVTDRGVAFEGTIIRAGDSITGLTIAQQAALLDDAGDPLKNRLADAEGISFAPEGGFHVSFENWGRVWYYPSITSEAQANPVFDAFQTFQPNAGLEALATGPDGAIYTIPERSGRYDEPFPVYRYISDWDIAFVIPRTDSFLITGADFGPDGLLYVLERDFLGIGFRSRVRRFDMNGNGETVMQSAFGTHSNLEGIAVWQDDTGATRLTMVSDNGQTFLPTMIVEYRLLD</sequence>
<evidence type="ECO:0000313" key="3">
    <source>
        <dbReference type="EMBL" id="OUD09783.1"/>
    </source>
</evidence>
<evidence type="ECO:0000313" key="4">
    <source>
        <dbReference type="Proteomes" id="UP000194664"/>
    </source>
</evidence>
<organism evidence="3 4">
    <name type="scientific">Marivivens niveibacter</name>
    <dbReference type="NCBI Taxonomy" id="1930667"/>
    <lineage>
        <taxon>Bacteria</taxon>
        <taxon>Pseudomonadati</taxon>
        <taxon>Pseudomonadota</taxon>
        <taxon>Alphaproteobacteria</taxon>
        <taxon>Rhodobacterales</taxon>
        <taxon>Paracoccaceae</taxon>
        <taxon>Marivivens group</taxon>
        <taxon>Marivivens</taxon>
    </lineage>
</organism>
<feature type="chain" id="PRO_5012716177" description="Phytase-like domain-containing protein" evidence="1">
    <location>
        <begin position="21"/>
        <end position="279"/>
    </location>
</feature>
<dbReference type="PIRSF" id="PIRSF031900">
    <property type="entry name" value="UCP031900"/>
    <property type="match status" value="1"/>
</dbReference>
<dbReference type="OrthoDB" id="9798693at2"/>
<protein>
    <recommendedName>
        <fullName evidence="2">Phytase-like domain-containing protein</fullName>
    </recommendedName>
</protein>
<name>A0A251X0U3_9RHOB</name>
<reference evidence="3 4" key="1">
    <citation type="submission" date="2016-12" db="EMBL/GenBank/DDBJ databases">
        <title>The draft genome sequence of HSLHS2.</title>
        <authorList>
            <person name="Hu D."/>
            <person name="Wang L."/>
            <person name="Shao Z."/>
        </authorList>
    </citation>
    <scope>NUCLEOTIDE SEQUENCE [LARGE SCALE GENOMIC DNA]</scope>
    <source>
        <strain evidence="3">MCCC 1A06712</strain>
    </source>
</reference>